<evidence type="ECO:0000256" key="3">
    <source>
        <dbReference type="ARBA" id="ARBA00012737"/>
    </source>
</evidence>
<dbReference type="InterPro" id="IPR014729">
    <property type="entry name" value="Rossmann-like_a/b/a_fold"/>
</dbReference>
<feature type="site" description="Important for beta-aspartyl-AMP intermediate formation" evidence="10">
    <location>
        <position position="366"/>
    </location>
</feature>
<gene>
    <name evidence="12" type="ordered locus">Ppro_2871</name>
</gene>
<organism evidence="12 13">
    <name type="scientific">Pelobacter propionicus (strain DSM 2379 / NBRC 103807 / OttBd1)</name>
    <dbReference type="NCBI Taxonomy" id="338966"/>
    <lineage>
        <taxon>Bacteria</taxon>
        <taxon>Pseudomonadati</taxon>
        <taxon>Thermodesulfobacteriota</taxon>
        <taxon>Desulfuromonadia</taxon>
        <taxon>Desulfuromonadales</taxon>
        <taxon>Desulfuromonadaceae</taxon>
        <taxon>Pelobacter</taxon>
    </lineage>
</organism>
<dbReference type="GO" id="GO:0004066">
    <property type="term" value="F:asparagine synthase (glutamine-hydrolyzing) activity"/>
    <property type="evidence" value="ECO:0007669"/>
    <property type="project" value="UniProtKB-EC"/>
</dbReference>
<evidence type="ECO:0000256" key="8">
    <source>
        <dbReference type="PIRSR" id="PIRSR001589-1"/>
    </source>
</evidence>
<evidence type="ECO:0000256" key="4">
    <source>
        <dbReference type="ARBA" id="ARBA00022741"/>
    </source>
</evidence>
<proteinExistence type="inferred from homology"/>
<dbReference type="Pfam" id="PF00733">
    <property type="entry name" value="Asn_synthase"/>
    <property type="match status" value="1"/>
</dbReference>
<dbReference type="InterPro" id="IPR029055">
    <property type="entry name" value="Ntn_hydrolases_N"/>
</dbReference>
<keyword evidence="5 9" id="KW-0067">ATP-binding</keyword>
<keyword evidence="6 8" id="KW-0315">Glutamine amidotransferase</keyword>
<evidence type="ECO:0000256" key="1">
    <source>
        <dbReference type="ARBA" id="ARBA00005187"/>
    </source>
</evidence>
<dbReference type="PROSITE" id="PS51278">
    <property type="entry name" value="GATASE_TYPE_2"/>
    <property type="match status" value="1"/>
</dbReference>
<evidence type="ECO:0000256" key="10">
    <source>
        <dbReference type="PIRSR" id="PIRSR001589-3"/>
    </source>
</evidence>
<dbReference type="STRING" id="338966.Ppro_2871"/>
<protein>
    <recommendedName>
        <fullName evidence="3">asparagine synthase (glutamine-hydrolyzing)</fullName>
        <ecNumber evidence="3">6.3.5.4</ecNumber>
    </recommendedName>
</protein>
<dbReference type="Gene3D" id="3.60.20.10">
    <property type="entry name" value="Glutamine Phosphoribosylpyrophosphate, subunit 1, domain 1"/>
    <property type="match status" value="1"/>
</dbReference>
<dbReference type="InterPro" id="IPR033738">
    <property type="entry name" value="AsnB_N"/>
</dbReference>
<dbReference type="PIRSF" id="PIRSF001589">
    <property type="entry name" value="Asn_synthetase_glu-h"/>
    <property type="match status" value="1"/>
</dbReference>
<keyword evidence="8" id="KW-0061">Asparagine biosynthesis</keyword>
<dbReference type="SUPFAM" id="SSF52402">
    <property type="entry name" value="Adenine nucleotide alpha hydrolases-like"/>
    <property type="match status" value="1"/>
</dbReference>
<dbReference type="NCBIfam" id="TIGR01536">
    <property type="entry name" value="asn_synth_AEB"/>
    <property type="match status" value="1"/>
</dbReference>
<dbReference type="GO" id="GO:0006529">
    <property type="term" value="P:asparagine biosynthetic process"/>
    <property type="evidence" value="ECO:0007669"/>
    <property type="project" value="UniProtKB-KW"/>
</dbReference>
<evidence type="ECO:0000256" key="9">
    <source>
        <dbReference type="PIRSR" id="PIRSR001589-2"/>
    </source>
</evidence>
<sequence>MCGIAGIFHFEGETSPTLEQVSTMISPLAHRGPDEAGVYLDGRIALGNVRLSIIGIDGGTQPISNENGTLWIVYNGETFNYIELKEELLKKGHRFTTETDTEVLLHLYEEYGTECLQKINGQFSFAIWDSRKRELFLARDRVGIRPLYYTFSDGRLYFASEIKAILAAGGARELDGEALSQVFIFWSTLPGRTVFKGVRELPPGHCMLVKNGSATPEAYWRIPHYAHNDMQSLSLDDAIEELRALLTDAVKIRLRADVPVGAYLSGGLDSSIIAMLVSRNFNTSLTTFSMGFQEDPFDETPFQDELIRFIGVDHRRVLIDNEQILGCLQKTIWHCETPILRTAPVPLFILSSLVNTEGFKVVLCGEGADELFGGYNIFKEAKIRSFWGKQPESAWRPLLLQRLYPYIFSNPSRFRHYLQSFFAVKAEQSKDPFFSHMLRWKSSEKNLTIFSDDYIAALGAYDPFEELASRLPHSFFDRDLLSRAQVLEMELFLSNYLLSSQGDRVAMAHSVEARHPFLDVRLIDFSLRLPGKWKLRGLNEKYILKRAFQGQIPERITRRAKQPYRAPIRELFSPHAAQSNEYVDSLLSTAYLKKSGYFNVNRVSSLFARYRGASEGLTTEFQNMALIGVLSTQILHQQFVEGASLLKAGLLRPDRIIDATGGYPTYCEQQGAEPGKVN</sequence>
<dbReference type="RefSeq" id="WP_011736704.1">
    <property type="nucleotide sequence ID" value="NC_008609.1"/>
</dbReference>
<comment type="pathway">
    <text evidence="1">Amino-acid biosynthesis; L-asparagine biosynthesis; L-asparagine from L-aspartate (L-Gln route): step 1/1.</text>
</comment>
<dbReference type="InterPro" id="IPR001962">
    <property type="entry name" value="Asn_synthase"/>
</dbReference>
<dbReference type="PANTHER" id="PTHR43284:SF1">
    <property type="entry name" value="ASPARAGINE SYNTHETASE"/>
    <property type="match status" value="1"/>
</dbReference>
<comment type="similarity">
    <text evidence="2">Belongs to the asparagine synthetase family.</text>
</comment>
<name>A1ASZ8_PELPD</name>
<evidence type="ECO:0000259" key="11">
    <source>
        <dbReference type="PROSITE" id="PS51278"/>
    </source>
</evidence>
<evidence type="ECO:0000256" key="5">
    <source>
        <dbReference type="ARBA" id="ARBA00022840"/>
    </source>
</evidence>
<dbReference type="GO" id="GO:0005524">
    <property type="term" value="F:ATP binding"/>
    <property type="evidence" value="ECO:0007669"/>
    <property type="project" value="UniProtKB-KW"/>
</dbReference>
<dbReference type="Gene3D" id="3.40.50.620">
    <property type="entry name" value="HUPs"/>
    <property type="match status" value="1"/>
</dbReference>
<feature type="active site" description="For GATase activity" evidence="8">
    <location>
        <position position="2"/>
    </location>
</feature>
<dbReference type="AlphaFoldDB" id="A1ASZ8"/>
<dbReference type="InterPro" id="IPR017932">
    <property type="entry name" value="GATase_2_dom"/>
</dbReference>
<dbReference type="EC" id="6.3.5.4" evidence="3"/>
<dbReference type="CDD" id="cd00712">
    <property type="entry name" value="AsnB"/>
    <property type="match status" value="1"/>
</dbReference>
<dbReference type="HOGENOM" id="CLU_014658_3_1_7"/>
<accession>A1ASZ8</accession>
<dbReference type="EMBL" id="CP000482">
    <property type="protein sequence ID" value="ABL00469.1"/>
    <property type="molecule type" value="Genomic_DNA"/>
</dbReference>
<reference evidence="12 13" key="1">
    <citation type="submission" date="2006-10" db="EMBL/GenBank/DDBJ databases">
        <title>Complete sequence of chromosome of Pelobacter propionicus DSM 2379.</title>
        <authorList>
            <consortium name="US DOE Joint Genome Institute"/>
            <person name="Copeland A."/>
            <person name="Lucas S."/>
            <person name="Lapidus A."/>
            <person name="Barry K."/>
            <person name="Detter J.C."/>
            <person name="Glavina del Rio T."/>
            <person name="Hammon N."/>
            <person name="Israni S."/>
            <person name="Dalin E."/>
            <person name="Tice H."/>
            <person name="Pitluck S."/>
            <person name="Saunders E."/>
            <person name="Brettin T."/>
            <person name="Bruce D."/>
            <person name="Han C."/>
            <person name="Tapia R."/>
            <person name="Schmutz J."/>
            <person name="Larimer F."/>
            <person name="Land M."/>
            <person name="Hauser L."/>
            <person name="Kyrpides N."/>
            <person name="Kim E."/>
            <person name="Lovley D."/>
            <person name="Richardson P."/>
        </authorList>
    </citation>
    <scope>NUCLEOTIDE SEQUENCE [LARGE SCALE GENOMIC DNA]</scope>
    <source>
        <strain evidence="13">DSM 2379 / NBRC 103807 / OttBd1</strain>
    </source>
</reference>
<dbReference type="OrthoDB" id="9763290at2"/>
<evidence type="ECO:0000256" key="6">
    <source>
        <dbReference type="ARBA" id="ARBA00022962"/>
    </source>
</evidence>
<dbReference type="SUPFAM" id="SSF56235">
    <property type="entry name" value="N-terminal nucleophile aminohydrolases (Ntn hydrolases)"/>
    <property type="match status" value="1"/>
</dbReference>
<evidence type="ECO:0000313" key="12">
    <source>
        <dbReference type="EMBL" id="ABL00469.1"/>
    </source>
</evidence>
<comment type="catalytic activity">
    <reaction evidence="7">
        <text>L-aspartate + L-glutamine + ATP + H2O = L-asparagine + L-glutamate + AMP + diphosphate + H(+)</text>
        <dbReference type="Rhea" id="RHEA:12228"/>
        <dbReference type="ChEBI" id="CHEBI:15377"/>
        <dbReference type="ChEBI" id="CHEBI:15378"/>
        <dbReference type="ChEBI" id="CHEBI:29985"/>
        <dbReference type="ChEBI" id="CHEBI:29991"/>
        <dbReference type="ChEBI" id="CHEBI:30616"/>
        <dbReference type="ChEBI" id="CHEBI:33019"/>
        <dbReference type="ChEBI" id="CHEBI:58048"/>
        <dbReference type="ChEBI" id="CHEBI:58359"/>
        <dbReference type="ChEBI" id="CHEBI:456215"/>
        <dbReference type="EC" id="6.3.5.4"/>
    </reaction>
</comment>
<dbReference type="PANTHER" id="PTHR43284">
    <property type="entry name" value="ASPARAGINE SYNTHETASE (GLUTAMINE-HYDROLYZING)"/>
    <property type="match status" value="1"/>
</dbReference>
<dbReference type="InterPro" id="IPR051786">
    <property type="entry name" value="ASN_synthetase/amidase"/>
</dbReference>
<dbReference type="Pfam" id="PF13537">
    <property type="entry name" value="GATase_7"/>
    <property type="match status" value="1"/>
</dbReference>
<evidence type="ECO:0000256" key="2">
    <source>
        <dbReference type="ARBA" id="ARBA00005752"/>
    </source>
</evidence>
<keyword evidence="13" id="KW-1185">Reference proteome</keyword>
<feature type="domain" description="Glutamine amidotransferase type-2" evidence="11">
    <location>
        <begin position="2"/>
        <end position="212"/>
    </location>
</feature>
<keyword evidence="4 9" id="KW-0547">Nucleotide-binding</keyword>
<dbReference type="Proteomes" id="UP000006732">
    <property type="component" value="Chromosome"/>
</dbReference>
<dbReference type="KEGG" id="ppd:Ppro_2871"/>
<dbReference type="eggNOG" id="COG0367">
    <property type="taxonomic scope" value="Bacteria"/>
</dbReference>
<dbReference type="GO" id="GO:0005829">
    <property type="term" value="C:cytosol"/>
    <property type="evidence" value="ECO:0007669"/>
    <property type="project" value="TreeGrafter"/>
</dbReference>
<keyword evidence="8" id="KW-0028">Amino-acid biosynthesis</keyword>
<dbReference type="CDD" id="cd01991">
    <property type="entry name" value="Asn_synthase_B_C"/>
    <property type="match status" value="1"/>
</dbReference>
<dbReference type="InterPro" id="IPR006426">
    <property type="entry name" value="Asn_synth_AEB"/>
</dbReference>
<evidence type="ECO:0000313" key="13">
    <source>
        <dbReference type="Proteomes" id="UP000006732"/>
    </source>
</evidence>
<evidence type="ECO:0000256" key="7">
    <source>
        <dbReference type="ARBA" id="ARBA00048741"/>
    </source>
</evidence>
<feature type="binding site" evidence="9">
    <location>
        <position position="100"/>
    </location>
    <ligand>
        <name>L-glutamine</name>
        <dbReference type="ChEBI" id="CHEBI:58359"/>
    </ligand>
</feature>